<dbReference type="AlphaFoldDB" id="A0AAV3YM11"/>
<dbReference type="InterPro" id="IPR003582">
    <property type="entry name" value="ShKT_dom"/>
</dbReference>
<keyword evidence="3" id="KW-1185">Reference proteome</keyword>
<accession>A0AAV3YM11</accession>
<organism evidence="2 3">
    <name type="scientific">Plakobranchus ocellatus</name>
    <dbReference type="NCBI Taxonomy" id="259542"/>
    <lineage>
        <taxon>Eukaryota</taxon>
        <taxon>Metazoa</taxon>
        <taxon>Spiralia</taxon>
        <taxon>Lophotrochozoa</taxon>
        <taxon>Mollusca</taxon>
        <taxon>Gastropoda</taxon>
        <taxon>Heterobranchia</taxon>
        <taxon>Euthyneura</taxon>
        <taxon>Panpulmonata</taxon>
        <taxon>Sacoglossa</taxon>
        <taxon>Placobranchoidea</taxon>
        <taxon>Plakobranchidae</taxon>
        <taxon>Plakobranchus</taxon>
    </lineage>
</organism>
<feature type="domain" description="ShKT" evidence="1">
    <location>
        <begin position="63"/>
        <end position="99"/>
    </location>
</feature>
<dbReference type="Proteomes" id="UP000735302">
    <property type="component" value="Unassembled WGS sequence"/>
</dbReference>
<evidence type="ECO:0000259" key="1">
    <source>
        <dbReference type="Pfam" id="PF01549"/>
    </source>
</evidence>
<comment type="caution">
    <text evidence="2">The sequence shown here is derived from an EMBL/GenBank/DDBJ whole genome shotgun (WGS) entry which is preliminary data.</text>
</comment>
<dbReference type="Gene3D" id="1.10.10.1940">
    <property type="match status" value="1"/>
</dbReference>
<proteinExistence type="predicted"/>
<sequence length="99" mass="10972">MLVTQHFMATGERRIAHSSVAYVKSISYTARMYIQEYARSSAIYHKSLIPCCCPPGVATPAAPCNDVRNDCAMFQSDLCTNQDFSGFVDANCRKFCGKC</sequence>
<gene>
    <name evidence="2" type="ORF">PoB_000994700</name>
</gene>
<dbReference type="Pfam" id="PF01549">
    <property type="entry name" value="ShK"/>
    <property type="match status" value="1"/>
</dbReference>
<evidence type="ECO:0000313" key="3">
    <source>
        <dbReference type="Proteomes" id="UP000735302"/>
    </source>
</evidence>
<name>A0AAV3YM11_9GAST</name>
<reference evidence="2 3" key="1">
    <citation type="journal article" date="2021" name="Elife">
        <title>Chloroplast acquisition without the gene transfer in kleptoplastic sea slugs, Plakobranchus ocellatus.</title>
        <authorList>
            <person name="Maeda T."/>
            <person name="Takahashi S."/>
            <person name="Yoshida T."/>
            <person name="Shimamura S."/>
            <person name="Takaki Y."/>
            <person name="Nagai Y."/>
            <person name="Toyoda A."/>
            <person name="Suzuki Y."/>
            <person name="Arimoto A."/>
            <person name="Ishii H."/>
            <person name="Satoh N."/>
            <person name="Nishiyama T."/>
            <person name="Hasebe M."/>
            <person name="Maruyama T."/>
            <person name="Minagawa J."/>
            <person name="Obokata J."/>
            <person name="Shigenobu S."/>
        </authorList>
    </citation>
    <scope>NUCLEOTIDE SEQUENCE [LARGE SCALE GENOMIC DNA]</scope>
</reference>
<protein>
    <recommendedName>
        <fullName evidence="1">ShKT domain-containing protein</fullName>
    </recommendedName>
</protein>
<dbReference type="EMBL" id="BLXT01001203">
    <property type="protein sequence ID" value="GFN83441.1"/>
    <property type="molecule type" value="Genomic_DNA"/>
</dbReference>
<evidence type="ECO:0000313" key="2">
    <source>
        <dbReference type="EMBL" id="GFN83441.1"/>
    </source>
</evidence>